<gene>
    <name evidence="2" type="ORF">J1N35_011261</name>
</gene>
<proteinExistence type="predicted"/>
<dbReference type="EMBL" id="JAIQCV010000004">
    <property type="protein sequence ID" value="KAH1107493.1"/>
    <property type="molecule type" value="Genomic_DNA"/>
</dbReference>
<sequence length="83" mass="9641">MSTSHKRTRSSKTSTENPIVIQDDEVKERFDSTFKNQPIMPENGFNLESNDNMVVPLPIRKTIDALNWNYFCDARLLPKKELV</sequence>
<feature type="compositionally biased region" description="Basic residues" evidence="1">
    <location>
        <begin position="1"/>
        <end position="10"/>
    </location>
</feature>
<feature type="region of interest" description="Disordered" evidence="1">
    <location>
        <begin position="1"/>
        <end position="21"/>
    </location>
</feature>
<protein>
    <submittedName>
        <fullName evidence="2">Uncharacterized protein</fullName>
    </submittedName>
</protein>
<comment type="caution">
    <text evidence="2">The sequence shown here is derived from an EMBL/GenBank/DDBJ whole genome shotgun (WGS) entry which is preliminary data.</text>
</comment>
<dbReference type="AlphaFoldDB" id="A0A9D3W3X0"/>
<reference evidence="2 3" key="1">
    <citation type="journal article" date="2021" name="Plant Biotechnol. J.">
        <title>Multi-omics assisted identification of the key and species-specific regulatory components of drought-tolerant mechanisms in Gossypium stocksii.</title>
        <authorList>
            <person name="Yu D."/>
            <person name="Ke L."/>
            <person name="Zhang D."/>
            <person name="Wu Y."/>
            <person name="Sun Y."/>
            <person name="Mei J."/>
            <person name="Sun J."/>
            <person name="Sun Y."/>
        </authorList>
    </citation>
    <scope>NUCLEOTIDE SEQUENCE [LARGE SCALE GENOMIC DNA]</scope>
    <source>
        <strain evidence="3">cv. E1</strain>
        <tissue evidence="2">Leaf</tissue>
    </source>
</reference>
<evidence type="ECO:0000256" key="1">
    <source>
        <dbReference type="SAM" id="MobiDB-lite"/>
    </source>
</evidence>
<evidence type="ECO:0000313" key="2">
    <source>
        <dbReference type="EMBL" id="KAH1107493.1"/>
    </source>
</evidence>
<organism evidence="2 3">
    <name type="scientific">Gossypium stocksii</name>
    <dbReference type="NCBI Taxonomy" id="47602"/>
    <lineage>
        <taxon>Eukaryota</taxon>
        <taxon>Viridiplantae</taxon>
        <taxon>Streptophyta</taxon>
        <taxon>Embryophyta</taxon>
        <taxon>Tracheophyta</taxon>
        <taxon>Spermatophyta</taxon>
        <taxon>Magnoliopsida</taxon>
        <taxon>eudicotyledons</taxon>
        <taxon>Gunneridae</taxon>
        <taxon>Pentapetalae</taxon>
        <taxon>rosids</taxon>
        <taxon>malvids</taxon>
        <taxon>Malvales</taxon>
        <taxon>Malvaceae</taxon>
        <taxon>Malvoideae</taxon>
        <taxon>Gossypium</taxon>
    </lineage>
</organism>
<dbReference type="OrthoDB" id="1008503at2759"/>
<accession>A0A9D3W3X0</accession>
<name>A0A9D3W3X0_9ROSI</name>
<evidence type="ECO:0000313" key="3">
    <source>
        <dbReference type="Proteomes" id="UP000828251"/>
    </source>
</evidence>
<dbReference type="Proteomes" id="UP000828251">
    <property type="component" value="Unassembled WGS sequence"/>
</dbReference>
<keyword evidence="3" id="KW-1185">Reference proteome</keyword>